<dbReference type="Proteomes" id="UP001285441">
    <property type="component" value="Unassembled WGS sequence"/>
</dbReference>
<gene>
    <name evidence="1" type="ORF">B0H63DRAFT_528636</name>
</gene>
<organism evidence="1 2">
    <name type="scientific">Podospora didyma</name>
    <dbReference type="NCBI Taxonomy" id="330526"/>
    <lineage>
        <taxon>Eukaryota</taxon>
        <taxon>Fungi</taxon>
        <taxon>Dikarya</taxon>
        <taxon>Ascomycota</taxon>
        <taxon>Pezizomycotina</taxon>
        <taxon>Sordariomycetes</taxon>
        <taxon>Sordariomycetidae</taxon>
        <taxon>Sordariales</taxon>
        <taxon>Podosporaceae</taxon>
        <taxon>Podospora</taxon>
    </lineage>
</organism>
<name>A0AAE0N2X3_9PEZI</name>
<dbReference type="AlphaFoldDB" id="A0AAE0N2X3"/>
<evidence type="ECO:0000313" key="1">
    <source>
        <dbReference type="EMBL" id="KAK3368265.1"/>
    </source>
</evidence>
<proteinExistence type="predicted"/>
<evidence type="ECO:0000313" key="2">
    <source>
        <dbReference type="Proteomes" id="UP001285441"/>
    </source>
</evidence>
<dbReference type="EMBL" id="JAULSW010000010">
    <property type="protein sequence ID" value="KAK3368265.1"/>
    <property type="molecule type" value="Genomic_DNA"/>
</dbReference>
<keyword evidence="2" id="KW-1185">Reference proteome</keyword>
<comment type="caution">
    <text evidence="1">The sequence shown here is derived from an EMBL/GenBank/DDBJ whole genome shotgun (WGS) entry which is preliminary data.</text>
</comment>
<sequence length="273" mass="29630">MTTSTGSASGSAIWCWNAVEASPTPQEDGQDPLTVANITLILGLEEQFKSAIKIVVWNLARSSLVGVPTPVERLQQGGTLGLENIRTQELEEVKTKIKNLLKEAREGSSRDDLDVKWVEKKSSSLAEGHAGSIYDYVRRLQQCLVPGNDLSLDRNNTAMSTITNETVPAEGAKSNRGGGAITGEKWVRGLGRAVKKMSGASGGESFGREMLGDLHTFIEERQDLLAQRIIDWRNVQVKGWEDILAENSANSTSNEQGETHPRILAQAACSPCI</sequence>
<reference evidence="1" key="2">
    <citation type="submission" date="2023-06" db="EMBL/GenBank/DDBJ databases">
        <authorList>
            <consortium name="Lawrence Berkeley National Laboratory"/>
            <person name="Haridas S."/>
            <person name="Hensen N."/>
            <person name="Bonometti L."/>
            <person name="Westerberg I."/>
            <person name="Brannstrom I.O."/>
            <person name="Guillou S."/>
            <person name="Cros-Aarteil S."/>
            <person name="Calhoun S."/>
            <person name="Kuo A."/>
            <person name="Mondo S."/>
            <person name="Pangilinan J."/>
            <person name="Riley R."/>
            <person name="LaButti K."/>
            <person name="Andreopoulos B."/>
            <person name="Lipzen A."/>
            <person name="Chen C."/>
            <person name="Yanf M."/>
            <person name="Daum C."/>
            <person name="Ng V."/>
            <person name="Clum A."/>
            <person name="Steindorff A."/>
            <person name="Ohm R."/>
            <person name="Martin F."/>
            <person name="Silar P."/>
            <person name="Natvig D."/>
            <person name="Lalanne C."/>
            <person name="Gautier V."/>
            <person name="Ament-velasquez S.L."/>
            <person name="Kruys A."/>
            <person name="Hutchinson M.I."/>
            <person name="Powell A.J."/>
            <person name="Barry K."/>
            <person name="Miller A.N."/>
            <person name="Grigoriev I.V."/>
            <person name="Debuchy R."/>
            <person name="Gladieux P."/>
            <person name="Thoren M.H."/>
            <person name="Johannesson H."/>
        </authorList>
    </citation>
    <scope>NUCLEOTIDE SEQUENCE</scope>
    <source>
        <strain evidence="1">CBS 232.78</strain>
    </source>
</reference>
<accession>A0AAE0N2X3</accession>
<reference evidence="1" key="1">
    <citation type="journal article" date="2023" name="Mol. Phylogenet. Evol.">
        <title>Genome-scale phylogeny and comparative genomics of the fungal order Sordariales.</title>
        <authorList>
            <person name="Hensen N."/>
            <person name="Bonometti L."/>
            <person name="Westerberg I."/>
            <person name="Brannstrom I.O."/>
            <person name="Guillou S."/>
            <person name="Cros-Aarteil S."/>
            <person name="Calhoun S."/>
            <person name="Haridas S."/>
            <person name="Kuo A."/>
            <person name="Mondo S."/>
            <person name="Pangilinan J."/>
            <person name="Riley R."/>
            <person name="LaButti K."/>
            <person name="Andreopoulos B."/>
            <person name="Lipzen A."/>
            <person name="Chen C."/>
            <person name="Yan M."/>
            <person name="Daum C."/>
            <person name="Ng V."/>
            <person name="Clum A."/>
            <person name="Steindorff A."/>
            <person name="Ohm R.A."/>
            <person name="Martin F."/>
            <person name="Silar P."/>
            <person name="Natvig D.O."/>
            <person name="Lalanne C."/>
            <person name="Gautier V."/>
            <person name="Ament-Velasquez S.L."/>
            <person name="Kruys A."/>
            <person name="Hutchinson M.I."/>
            <person name="Powell A.J."/>
            <person name="Barry K."/>
            <person name="Miller A.N."/>
            <person name="Grigoriev I.V."/>
            <person name="Debuchy R."/>
            <person name="Gladieux P."/>
            <person name="Hiltunen Thoren M."/>
            <person name="Johannesson H."/>
        </authorList>
    </citation>
    <scope>NUCLEOTIDE SEQUENCE</scope>
    <source>
        <strain evidence="1">CBS 232.78</strain>
    </source>
</reference>
<protein>
    <submittedName>
        <fullName evidence="1">Uncharacterized protein</fullName>
    </submittedName>
</protein>